<evidence type="ECO:0000313" key="1">
    <source>
        <dbReference type="EMBL" id="AJD52414.1"/>
    </source>
</evidence>
<protein>
    <recommendedName>
        <fullName evidence="3">Cthe-2314-like HEPN domain-containing protein</fullName>
    </recommendedName>
</protein>
<evidence type="ECO:0008006" key="3">
    <source>
        <dbReference type="Google" id="ProtNLM"/>
    </source>
</evidence>
<accession>A0AB72UE32</accession>
<dbReference type="Proteomes" id="UP000007127">
    <property type="component" value="Chromosome"/>
</dbReference>
<dbReference type="RefSeq" id="WP_007092196.1">
    <property type="nucleotide sequence ID" value="NZ_CP004388.1"/>
</dbReference>
<dbReference type="EMBL" id="CP004388">
    <property type="protein sequence ID" value="AJD52414.1"/>
    <property type="molecule type" value="Genomic_DNA"/>
</dbReference>
<dbReference type="KEGG" id="txi:TH3_11490"/>
<dbReference type="GeneID" id="31927973"/>
<organism evidence="1 2">
    <name type="scientific">Thalassospira xiamenensis M-5 = DSM 17429</name>
    <dbReference type="NCBI Taxonomy" id="1123366"/>
    <lineage>
        <taxon>Bacteria</taxon>
        <taxon>Pseudomonadati</taxon>
        <taxon>Pseudomonadota</taxon>
        <taxon>Alphaproteobacteria</taxon>
        <taxon>Rhodospirillales</taxon>
        <taxon>Thalassospiraceae</taxon>
        <taxon>Thalassospira</taxon>
    </lineage>
</organism>
<proteinExistence type="predicted"/>
<evidence type="ECO:0000313" key="2">
    <source>
        <dbReference type="Proteomes" id="UP000007127"/>
    </source>
</evidence>
<name>A0AB72UE32_9PROT</name>
<sequence length="253" mass="30048">MYFTQEHIDQLIEGFVEAREHLNACKERFIVHEFATREAREHAHHGLCRRLETLDHAVDRVYELLPPDIDDIPPRGDVKEATIHIQASISNIIGCLDNLAWIWINERNLKHRDGSTFRTREVKLSRDCRDLWRDLPQRFRDKIVEFRDWFTHITEWRDALVHRIPLYIPPYCVRDTEQYNQLVKQANEALRNGDLELHVRLKQQYEEMHYFVPCIMHSFEEEAEPAVFHANLVADIKTIAVLANLFLTCLEEA</sequence>
<gene>
    <name evidence="1" type="ORF">TH3_11490</name>
</gene>
<dbReference type="AlphaFoldDB" id="A0AB72UE32"/>
<reference evidence="1 2" key="1">
    <citation type="journal article" date="2012" name="J. Bacteriol.">
        <title>Genome sequence of Thalassospira xiamenensis type strain M-5.</title>
        <authorList>
            <person name="Lai Q."/>
            <person name="Shao Z."/>
        </authorList>
    </citation>
    <scope>NUCLEOTIDE SEQUENCE [LARGE SCALE GENOMIC DNA]</scope>
    <source>
        <strain evidence="1 2">M-5</strain>
    </source>
</reference>